<dbReference type="PANTHER" id="PTHR31017:SF1">
    <property type="entry name" value="LATE SECRETORY PATHWAY PROTEIN AVL9 HOMOLOG"/>
    <property type="match status" value="1"/>
</dbReference>
<dbReference type="Pfam" id="PF09794">
    <property type="entry name" value="Avl9"/>
    <property type="match status" value="1"/>
</dbReference>
<feature type="non-terminal residue" evidence="3">
    <location>
        <position position="1"/>
    </location>
</feature>
<keyword evidence="4" id="KW-1185">Reference proteome</keyword>
<proteinExistence type="predicted"/>
<evidence type="ECO:0000259" key="2">
    <source>
        <dbReference type="Pfam" id="PF09794"/>
    </source>
</evidence>
<dbReference type="PANTHER" id="PTHR31017">
    <property type="entry name" value="LATE SECRETORY PATHWAY PROTEIN AVL9-RELATED"/>
    <property type="match status" value="1"/>
</dbReference>
<sequence length="60" mass="6654">VEFSYPPLMPDEGHDSNLMPEEWKYLPFLALPDGAHNYQEGASQHHGGGSSHTHTGRGYC</sequence>
<dbReference type="Proteomes" id="UP001476798">
    <property type="component" value="Unassembled WGS sequence"/>
</dbReference>
<name>A0ABV0NIF5_9TELE</name>
<feature type="domain" description="AVL9/DENND6" evidence="2">
    <location>
        <begin position="1"/>
        <end position="43"/>
    </location>
</feature>
<dbReference type="EMBL" id="JAHRIO010040404">
    <property type="protein sequence ID" value="MEQ2171185.1"/>
    <property type="molecule type" value="Genomic_DNA"/>
</dbReference>
<gene>
    <name evidence="3" type="primary">AVL9_1</name>
    <name evidence="3" type="ORF">GOODEAATRI_008080</name>
</gene>
<protein>
    <submittedName>
        <fullName evidence="3">Late secretory pathway protein avl9</fullName>
    </submittedName>
</protein>
<dbReference type="InterPro" id="IPR051731">
    <property type="entry name" value="DENND11/AVL9_GEFs"/>
</dbReference>
<evidence type="ECO:0000313" key="4">
    <source>
        <dbReference type="Proteomes" id="UP001476798"/>
    </source>
</evidence>
<dbReference type="InterPro" id="IPR018307">
    <property type="entry name" value="ABL9/DENND6_dom"/>
</dbReference>
<feature type="region of interest" description="Disordered" evidence="1">
    <location>
        <begin position="36"/>
        <end position="60"/>
    </location>
</feature>
<evidence type="ECO:0000313" key="3">
    <source>
        <dbReference type="EMBL" id="MEQ2171185.1"/>
    </source>
</evidence>
<organism evidence="3 4">
    <name type="scientific">Goodea atripinnis</name>
    <dbReference type="NCBI Taxonomy" id="208336"/>
    <lineage>
        <taxon>Eukaryota</taxon>
        <taxon>Metazoa</taxon>
        <taxon>Chordata</taxon>
        <taxon>Craniata</taxon>
        <taxon>Vertebrata</taxon>
        <taxon>Euteleostomi</taxon>
        <taxon>Actinopterygii</taxon>
        <taxon>Neopterygii</taxon>
        <taxon>Teleostei</taxon>
        <taxon>Neoteleostei</taxon>
        <taxon>Acanthomorphata</taxon>
        <taxon>Ovalentaria</taxon>
        <taxon>Atherinomorphae</taxon>
        <taxon>Cyprinodontiformes</taxon>
        <taxon>Goodeidae</taxon>
        <taxon>Goodea</taxon>
    </lineage>
</organism>
<comment type="caution">
    <text evidence="3">The sequence shown here is derived from an EMBL/GenBank/DDBJ whole genome shotgun (WGS) entry which is preliminary data.</text>
</comment>
<accession>A0ABV0NIF5</accession>
<reference evidence="3 4" key="1">
    <citation type="submission" date="2021-06" db="EMBL/GenBank/DDBJ databases">
        <authorList>
            <person name="Palmer J.M."/>
        </authorList>
    </citation>
    <scope>NUCLEOTIDE SEQUENCE [LARGE SCALE GENOMIC DNA]</scope>
    <source>
        <strain evidence="3 4">GA_2019</strain>
        <tissue evidence="3">Muscle</tissue>
    </source>
</reference>
<evidence type="ECO:0000256" key="1">
    <source>
        <dbReference type="SAM" id="MobiDB-lite"/>
    </source>
</evidence>